<gene>
    <name evidence="2" type="ORF">RR48_12147</name>
</gene>
<dbReference type="GO" id="GO:0034220">
    <property type="term" value="P:monoatomic ion transmembrane transport"/>
    <property type="evidence" value="ECO:0007669"/>
    <property type="project" value="UniProtKB-KW"/>
</dbReference>
<proteinExistence type="predicted"/>
<feature type="compositionally biased region" description="Polar residues" evidence="1">
    <location>
        <begin position="140"/>
        <end position="154"/>
    </location>
</feature>
<feature type="region of interest" description="Disordered" evidence="1">
    <location>
        <begin position="139"/>
        <end position="201"/>
    </location>
</feature>
<dbReference type="InParanoid" id="A0A194QSU6"/>
<keyword evidence="3" id="KW-1185">Reference proteome</keyword>
<reference evidence="2 3" key="1">
    <citation type="journal article" date="2015" name="Nat. Commun.">
        <title>Outbred genome sequencing and CRISPR/Cas9 gene editing in butterflies.</title>
        <authorList>
            <person name="Li X."/>
            <person name="Fan D."/>
            <person name="Zhang W."/>
            <person name="Liu G."/>
            <person name="Zhang L."/>
            <person name="Zhao L."/>
            <person name="Fang X."/>
            <person name="Chen L."/>
            <person name="Dong Y."/>
            <person name="Chen Y."/>
            <person name="Ding Y."/>
            <person name="Zhao R."/>
            <person name="Feng M."/>
            <person name="Zhu Y."/>
            <person name="Feng Y."/>
            <person name="Jiang X."/>
            <person name="Zhu D."/>
            <person name="Xiang H."/>
            <person name="Feng X."/>
            <person name="Li S."/>
            <person name="Wang J."/>
            <person name="Zhang G."/>
            <person name="Kronforst M.R."/>
            <person name="Wang W."/>
        </authorList>
    </citation>
    <scope>NUCLEOTIDE SEQUENCE [LARGE SCALE GENOMIC DNA]</scope>
    <source>
        <strain evidence="2">Ya'a_city_454_Pm</strain>
        <tissue evidence="2">Whole body</tissue>
    </source>
</reference>
<dbReference type="AlphaFoldDB" id="A0A194QSU6"/>
<accession>A0A194QSU6</accession>
<protein>
    <submittedName>
        <fullName evidence="2">Calcium-activated potassium channel slowpoke</fullName>
    </submittedName>
</protein>
<evidence type="ECO:0000256" key="1">
    <source>
        <dbReference type="SAM" id="MobiDB-lite"/>
    </source>
</evidence>
<name>A0A194QSU6_PAPMA</name>
<organism evidence="2 3">
    <name type="scientific">Papilio machaon</name>
    <name type="common">Old World swallowtail butterfly</name>
    <dbReference type="NCBI Taxonomy" id="76193"/>
    <lineage>
        <taxon>Eukaryota</taxon>
        <taxon>Metazoa</taxon>
        <taxon>Ecdysozoa</taxon>
        <taxon>Arthropoda</taxon>
        <taxon>Hexapoda</taxon>
        <taxon>Insecta</taxon>
        <taxon>Pterygota</taxon>
        <taxon>Neoptera</taxon>
        <taxon>Endopterygota</taxon>
        <taxon>Lepidoptera</taxon>
        <taxon>Glossata</taxon>
        <taxon>Ditrysia</taxon>
        <taxon>Papilionoidea</taxon>
        <taxon>Papilionidae</taxon>
        <taxon>Papilioninae</taxon>
        <taxon>Papilio</taxon>
    </lineage>
</organism>
<dbReference type="Proteomes" id="UP000053240">
    <property type="component" value="Unassembled WGS sequence"/>
</dbReference>
<feature type="compositionally biased region" description="Low complexity" evidence="1">
    <location>
        <begin position="164"/>
        <end position="180"/>
    </location>
</feature>
<keyword evidence="2" id="KW-0407">Ion channel</keyword>
<dbReference type="EMBL" id="KQ461154">
    <property type="protein sequence ID" value="KPJ08394.1"/>
    <property type="molecule type" value="Genomic_DNA"/>
</dbReference>
<evidence type="ECO:0000313" key="3">
    <source>
        <dbReference type="Proteomes" id="UP000053240"/>
    </source>
</evidence>
<keyword evidence="2" id="KW-0406">Ion transport</keyword>
<sequence length="201" mass="22171">MSPSIPKLQVDIVVHHAMVSATHPMPYRHHGLLQAMFASSIPEIIELVGSRSKYSGELKREHGKSWIPEITELAAQRNKYGGRYNKDVRRRYPALTPPLHTASCLPTSHDLERADVKFCNAVDEVVFGLFACTRCLSPRCSASSGTPRVPSHTQPVPRPPRPAPLARAPSRSRALTPTPQRRAEPPAAPGGSPRRPDRWSA</sequence>
<evidence type="ECO:0000313" key="2">
    <source>
        <dbReference type="EMBL" id="KPJ08394.1"/>
    </source>
</evidence>
<keyword evidence="2" id="KW-0813">Transport</keyword>